<dbReference type="EMBL" id="QDEB01040948">
    <property type="protein sequence ID" value="RZC38693.1"/>
    <property type="molecule type" value="Genomic_DNA"/>
</dbReference>
<sequence length="270" mass="29506">MAELADKLKTLKPVSIQGLPSNPTSPEDKALKSILTNINKNLDIFIDFVGATKEPLAKRNEAIKAVTGIHLALNDFSRLYTKNVVTNSINGDIVNGLREDIQETVKSTLNEIEIPTPGPTYASAAATPVSLAALTTQPKAAKKNKIIIYPSPSDKNIKSSEDTKSLLMKTIKPRDLNIKIDRMVKIRNNGVLLESSSNMDRLLSSTALKNVKLEARKPEKFWPRVMIHGASSDVSEEDIVGETSHSAGDVSCPTYVKKLNEHLSSIDYGE</sequence>
<proteinExistence type="predicted"/>
<comment type="caution">
    <text evidence="1">The sequence shown here is derived from an EMBL/GenBank/DDBJ whole genome shotgun (WGS) entry which is preliminary data.</text>
</comment>
<gene>
    <name evidence="1" type="ORF">BDFB_013753</name>
</gene>
<name>A0A482W1L0_ASBVE</name>
<evidence type="ECO:0000313" key="1">
    <source>
        <dbReference type="EMBL" id="RZC38693.1"/>
    </source>
</evidence>
<dbReference type="Proteomes" id="UP000292052">
    <property type="component" value="Unassembled WGS sequence"/>
</dbReference>
<accession>A0A482W1L0</accession>
<dbReference type="OrthoDB" id="6776565at2759"/>
<dbReference type="AlphaFoldDB" id="A0A482W1L0"/>
<reference evidence="1 2" key="1">
    <citation type="submission" date="2017-03" db="EMBL/GenBank/DDBJ databases">
        <title>Genome of the blue death feigning beetle - Asbolus verrucosus.</title>
        <authorList>
            <person name="Rider S.D."/>
        </authorList>
    </citation>
    <scope>NUCLEOTIDE SEQUENCE [LARGE SCALE GENOMIC DNA]</scope>
    <source>
        <strain evidence="1">Butters</strain>
        <tissue evidence="1">Head and leg muscle</tissue>
    </source>
</reference>
<keyword evidence="2" id="KW-1185">Reference proteome</keyword>
<evidence type="ECO:0000313" key="2">
    <source>
        <dbReference type="Proteomes" id="UP000292052"/>
    </source>
</evidence>
<organism evidence="1 2">
    <name type="scientific">Asbolus verrucosus</name>
    <name type="common">Desert ironclad beetle</name>
    <dbReference type="NCBI Taxonomy" id="1661398"/>
    <lineage>
        <taxon>Eukaryota</taxon>
        <taxon>Metazoa</taxon>
        <taxon>Ecdysozoa</taxon>
        <taxon>Arthropoda</taxon>
        <taxon>Hexapoda</taxon>
        <taxon>Insecta</taxon>
        <taxon>Pterygota</taxon>
        <taxon>Neoptera</taxon>
        <taxon>Endopterygota</taxon>
        <taxon>Coleoptera</taxon>
        <taxon>Polyphaga</taxon>
        <taxon>Cucujiformia</taxon>
        <taxon>Tenebrionidae</taxon>
        <taxon>Pimeliinae</taxon>
        <taxon>Asbolus</taxon>
    </lineage>
</organism>
<protein>
    <submittedName>
        <fullName evidence="1">Uncharacterized protein</fullName>
    </submittedName>
</protein>